<protein>
    <recommendedName>
        <fullName evidence="5">Coiled-coil domain-containing protein 181</fullName>
    </recommendedName>
</protein>
<feature type="compositionally biased region" description="Basic and acidic residues" evidence="14">
    <location>
        <begin position="354"/>
        <end position="387"/>
    </location>
</feature>
<organism evidence="15 16">
    <name type="scientific">Sagittarius serpentarius</name>
    <name type="common">Secretary bird</name>
    <dbReference type="NCBI Taxonomy" id="56258"/>
    <lineage>
        <taxon>Eukaryota</taxon>
        <taxon>Metazoa</taxon>
        <taxon>Chordata</taxon>
        <taxon>Craniata</taxon>
        <taxon>Vertebrata</taxon>
        <taxon>Euteleostomi</taxon>
        <taxon>Archelosauria</taxon>
        <taxon>Archosauria</taxon>
        <taxon>Dinosauria</taxon>
        <taxon>Saurischia</taxon>
        <taxon>Theropoda</taxon>
        <taxon>Coelurosauria</taxon>
        <taxon>Aves</taxon>
        <taxon>Neognathae</taxon>
        <taxon>Neoaves</taxon>
        <taxon>Telluraves</taxon>
        <taxon>Accipitrimorphae</taxon>
        <taxon>Accipitriformes</taxon>
        <taxon>Sagittariidae</taxon>
        <taxon>Sagittarius</taxon>
    </lineage>
</organism>
<evidence type="ECO:0000256" key="8">
    <source>
        <dbReference type="ARBA" id="ARBA00022846"/>
    </source>
</evidence>
<gene>
    <name evidence="15" type="primary">Ccdc181</name>
    <name evidence="15" type="ORF">SAGSER_R12549</name>
</gene>
<dbReference type="AlphaFoldDB" id="A0A7L2H1E3"/>
<feature type="region of interest" description="Disordered" evidence="14">
    <location>
        <begin position="264"/>
        <end position="387"/>
    </location>
</feature>
<keyword evidence="11" id="KW-0206">Cytoskeleton</keyword>
<dbReference type="GO" id="GO:0005874">
    <property type="term" value="C:microtubule"/>
    <property type="evidence" value="ECO:0007669"/>
    <property type="project" value="UniProtKB-KW"/>
</dbReference>
<dbReference type="EMBL" id="VWYJ01000008">
    <property type="protein sequence ID" value="NXQ92766.1"/>
    <property type="molecule type" value="Genomic_DNA"/>
</dbReference>
<keyword evidence="7" id="KW-0493">Microtubule</keyword>
<feature type="non-terminal residue" evidence="15">
    <location>
        <position position="526"/>
    </location>
</feature>
<comment type="subcellular location">
    <subcellularLocation>
        <location evidence="2">Cell projection</location>
        <location evidence="2">Cilium</location>
        <location evidence="2">Flagellum</location>
    </subcellularLocation>
    <subcellularLocation>
        <location evidence="3">Cytoplasm</location>
        <location evidence="3">Cytoskeleton</location>
    </subcellularLocation>
</comment>
<evidence type="ECO:0000256" key="6">
    <source>
        <dbReference type="ARBA" id="ARBA00022490"/>
    </source>
</evidence>
<proteinExistence type="inferred from homology"/>
<keyword evidence="6" id="KW-0963">Cytoplasm</keyword>
<feature type="compositionally biased region" description="Polar residues" evidence="14">
    <location>
        <begin position="208"/>
        <end position="218"/>
    </location>
</feature>
<evidence type="ECO:0000256" key="11">
    <source>
        <dbReference type="ARBA" id="ARBA00023212"/>
    </source>
</evidence>
<comment type="caution">
    <text evidence="15">The sequence shown here is derived from an EMBL/GenBank/DDBJ whole genome shotgun (WGS) entry which is preliminary data.</text>
</comment>
<comment type="function">
    <text evidence="1">Microtubule-binding protein that localizes to the microtubular manchette of elongating spermatids.</text>
</comment>
<dbReference type="GO" id="GO:0008017">
    <property type="term" value="F:microtubule binding"/>
    <property type="evidence" value="ECO:0007669"/>
    <property type="project" value="InterPro"/>
</dbReference>
<evidence type="ECO:0000256" key="7">
    <source>
        <dbReference type="ARBA" id="ARBA00022701"/>
    </source>
</evidence>
<dbReference type="GO" id="GO:0031514">
    <property type="term" value="C:motile cilium"/>
    <property type="evidence" value="ECO:0007669"/>
    <property type="project" value="UniProtKB-SubCell"/>
</dbReference>
<evidence type="ECO:0000256" key="12">
    <source>
        <dbReference type="ARBA" id="ARBA00023273"/>
    </source>
</evidence>
<feature type="compositionally biased region" description="Basic and acidic residues" evidence="14">
    <location>
        <begin position="41"/>
        <end position="55"/>
    </location>
</feature>
<reference evidence="15 16" key="1">
    <citation type="submission" date="2019-09" db="EMBL/GenBank/DDBJ databases">
        <title>Bird 10,000 Genomes (B10K) Project - Family phase.</title>
        <authorList>
            <person name="Zhang G."/>
        </authorList>
    </citation>
    <scope>NUCLEOTIDE SEQUENCE [LARGE SCALE GENOMIC DNA]</scope>
    <source>
        <strain evidence="15">B10K-DU-011-38</strain>
        <tissue evidence="15">Muscle</tissue>
    </source>
</reference>
<evidence type="ECO:0000256" key="4">
    <source>
        <dbReference type="ARBA" id="ARBA00005737"/>
    </source>
</evidence>
<evidence type="ECO:0000313" key="16">
    <source>
        <dbReference type="Proteomes" id="UP000539599"/>
    </source>
</evidence>
<evidence type="ECO:0000256" key="2">
    <source>
        <dbReference type="ARBA" id="ARBA00004230"/>
    </source>
</evidence>
<feature type="non-terminal residue" evidence="15">
    <location>
        <position position="1"/>
    </location>
</feature>
<evidence type="ECO:0000256" key="1">
    <source>
        <dbReference type="ARBA" id="ARBA00002213"/>
    </source>
</evidence>
<feature type="compositionally biased region" description="Acidic residues" evidence="14">
    <location>
        <begin position="67"/>
        <end position="77"/>
    </location>
</feature>
<feature type="region of interest" description="Disordered" evidence="14">
    <location>
        <begin position="1"/>
        <end position="135"/>
    </location>
</feature>
<feature type="compositionally biased region" description="Basic and acidic residues" evidence="14">
    <location>
        <begin position="221"/>
        <end position="231"/>
    </location>
</feature>
<feature type="compositionally biased region" description="Polar residues" evidence="14">
    <location>
        <begin position="335"/>
        <end position="350"/>
    </location>
</feature>
<feature type="compositionally biased region" description="Acidic residues" evidence="14">
    <location>
        <begin position="20"/>
        <end position="40"/>
    </location>
</feature>
<evidence type="ECO:0000313" key="15">
    <source>
        <dbReference type="EMBL" id="NXQ92766.1"/>
    </source>
</evidence>
<dbReference type="PANTHER" id="PTHR14320">
    <property type="entry name" value="COILED-COIL DOMAIN-CONTAINING PROTEIN 181"/>
    <property type="match status" value="1"/>
</dbReference>
<keyword evidence="8" id="KW-0282">Flagellum</keyword>
<dbReference type="InterPro" id="IPR026687">
    <property type="entry name" value="CCDC181"/>
</dbReference>
<feature type="compositionally biased region" description="Basic and acidic residues" evidence="14">
    <location>
        <begin position="78"/>
        <end position="94"/>
    </location>
</feature>
<keyword evidence="16" id="KW-1185">Reference proteome</keyword>
<comment type="similarity">
    <text evidence="4">Belongs to the CCDC181 family.</text>
</comment>
<dbReference type="Proteomes" id="UP000539599">
    <property type="component" value="Unassembled WGS sequence"/>
</dbReference>
<comment type="subunit">
    <text evidence="13">Homodimer. Interacts with HOOK1. Interacts with HOOK2. Interacts with HOOK3.</text>
</comment>
<feature type="compositionally biased region" description="Basic and acidic residues" evidence="14">
    <location>
        <begin position="1"/>
        <end position="18"/>
    </location>
</feature>
<keyword evidence="12" id="KW-0966">Cell projection</keyword>
<evidence type="ECO:0000256" key="9">
    <source>
        <dbReference type="ARBA" id="ARBA00023054"/>
    </source>
</evidence>
<evidence type="ECO:0000256" key="5">
    <source>
        <dbReference type="ARBA" id="ARBA00022306"/>
    </source>
</evidence>
<name>A0A7L2H1E3_SAGSE</name>
<evidence type="ECO:0000256" key="3">
    <source>
        <dbReference type="ARBA" id="ARBA00004245"/>
    </source>
</evidence>
<keyword evidence="9" id="KW-0175">Coiled coil</keyword>
<sequence>TKMSEKEDQGDPADKGDLTESGEYEDDFEKDLEWLINEEEKENRGERENPEKNEEGIEAQIVKVADNFEEDNEEMEENPDHPSKAAVDVRHSNEESLESSSDTKQGDHVSDTDSESSIQESKLENQQELDEEEDEEIKRYILEKIEEANKLLENQAPVDQNRERKLKFKDKLVDLEVPPLEDAEVCKTDLARGDDVSDRLSRLHISNEMGQESTSLSPSAGKDEEKKDGKILVEKDGKFELLSLRDIESQSFLPPLSVSFTDIETQHTSPKSSHYGPFGTVSPMKEVPPVRPGAHSLSPGGEECVYFPKPPSNPKRRPNSAINAARGLGKRKTPQRAQSANVPVRSSTYCLSPRQKELRKQLEQRKEKLRKEEEERKREQEEQKRRENEMVFKAWLQKKKEQVQEEKRIRRAKELEDLNSKERSRNPEEAFKLWLKKKHQEHMKEKQIEILRRQAEGITFFPRTEECNRAFKEWLKRKREEKRAEELAAKERARQLRLEARRAKQMQNIHCISSEPKSFRFTDHYT</sequence>
<dbReference type="PANTHER" id="PTHR14320:SF2">
    <property type="entry name" value="COILED-COIL DOMAIN-CONTAINING PROTEIN 181"/>
    <property type="match status" value="1"/>
</dbReference>
<feature type="region of interest" description="Disordered" evidence="14">
    <location>
        <begin position="403"/>
        <end position="426"/>
    </location>
</feature>
<feature type="region of interest" description="Disordered" evidence="14">
    <location>
        <begin position="201"/>
        <end position="231"/>
    </location>
</feature>
<evidence type="ECO:0000256" key="10">
    <source>
        <dbReference type="ARBA" id="ARBA00023069"/>
    </source>
</evidence>
<evidence type="ECO:0000256" key="13">
    <source>
        <dbReference type="ARBA" id="ARBA00047162"/>
    </source>
</evidence>
<evidence type="ECO:0000256" key="14">
    <source>
        <dbReference type="SAM" id="MobiDB-lite"/>
    </source>
</evidence>
<accession>A0A7L2H1E3</accession>
<keyword evidence="10" id="KW-0969">Cilium</keyword>